<keyword evidence="4" id="KW-1185">Reference proteome</keyword>
<reference evidence="2" key="2">
    <citation type="submission" date="2020-08" db="EMBL/GenBank/DDBJ databases">
        <authorList>
            <person name="Shumante A."/>
            <person name="Zimin A.V."/>
            <person name="Puiu D."/>
            <person name="Salzberg S.L."/>
        </authorList>
    </citation>
    <scope>NUCLEOTIDE SEQUENCE</scope>
    <source>
        <strain evidence="2">WC2-LM</strain>
        <tissue evidence="2">Liver</tissue>
    </source>
</reference>
<dbReference type="EMBL" id="CABDUW010000743">
    <property type="protein sequence ID" value="VTJ74432.1"/>
    <property type="molecule type" value="Genomic_DNA"/>
</dbReference>
<evidence type="ECO:0000313" key="3">
    <source>
        <dbReference type="EMBL" id="VTJ74432.1"/>
    </source>
</evidence>
<organism evidence="3 4">
    <name type="scientific">Marmota monax</name>
    <name type="common">Woodchuck</name>
    <dbReference type="NCBI Taxonomy" id="9995"/>
    <lineage>
        <taxon>Eukaryota</taxon>
        <taxon>Metazoa</taxon>
        <taxon>Chordata</taxon>
        <taxon>Craniata</taxon>
        <taxon>Vertebrata</taxon>
        <taxon>Euteleostomi</taxon>
        <taxon>Mammalia</taxon>
        <taxon>Eutheria</taxon>
        <taxon>Euarchontoglires</taxon>
        <taxon>Glires</taxon>
        <taxon>Rodentia</taxon>
        <taxon>Sciuromorpha</taxon>
        <taxon>Sciuridae</taxon>
        <taxon>Xerinae</taxon>
        <taxon>Marmotini</taxon>
        <taxon>Marmota</taxon>
    </lineage>
</organism>
<dbReference type="AlphaFoldDB" id="A0A5E4C0M1"/>
<protein>
    <submittedName>
        <fullName evidence="3">Uncharacterized protein</fullName>
    </submittedName>
</protein>
<feature type="region of interest" description="Disordered" evidence="1">
    <location>
        <begin position="1"/>
        <end position="33"/>
    </location>
</feature>
<name>A0A5E4C0M1_MARMO</name>
<proteinExistence type="predicted"/>
<sequence length="66" mass="7238">MDHSWDCLRGNQNSWFGKDGQPTGGRQHLHLNWSTGSPRGRTLGLKVKAMTLALSSLISVVLTVGY</sequence>
<dbReference type="EMBL" id="WJEC01008707">
    <property type="protein sequence ID" value="KAF7461124.1"/>
    <property type="molecule type" value="Genomic_DNA"/>
</dbReference>
<dbReference type="Proteomes" id="UP000662637">
    <property type="component" value="Unassembled WGS sequence"/>
</dbReference>
<evidence type="ECO:0000313" key="4">
    <source>
        <dbReference type="Proteomes" id="UP000335636"/>
    </source>
</evidence>
<reference evidence="3 4" key="1">
    <citation type="submission" date="2019-04" db="EMBL/GenBank/DDBJ databases">
        <authorList>
            <person name="Alioto T."/>
            <person name="Alioto T."/>
        </authorList>
    </citation>
    <scope>NUCLEOTIDE SEQUENCE [LARGE SCALE GENOMIC DNA]</scope>
</reference>
<dbReference type="Proteomes" id="UP000335636">
    <property type="component" value="Unassembled WGS sequence"/>
</dbReference>
<gene>
    <name evidence="2" type="ORF">GHT09_015745</name>
    <name evidence="3" type="ORF">MONAX_5E016193</name>
</gene>
<accession>A0A5E4C0M1</accession>
<evidence type="ECO:0000313" key="2">
    <source>
        <dbReference type="EMBL" id="KAF7461124.1"/>
    </source>
</evidence>
<evidence type="ECO:0000256" key="1">
    <source>
        <dbReference type="SAM" id="MobiDB-lite"/>
    </source>
</evidence>